<dbReference type="PANTHER" id="PTHR35704">
    <property type="entry name" value="OS02G0254600 PROTEIN"/>
    <property type="match status" value="1"/>
</dbReference>
<evidence type="ECO:0000259" key="1">
    <source>
        <dbReference type="Pfam" id="PF25418"/>
    </source>
</evidence>
<dbReference type="Pfam" id="PF25418">
    <property type="entry name" value="DUF7890"/>
    <property type="match status" value="1"/>
</dbReference>
<dbReference type="PANTHER" id="PTHR35704:SF1">
    <property type="entry name" value="OS02G0254600 PROTEIN"/>
    <property type="match status" value="1"/>
</dbReference>
<feature type="domain" description="DUF7890" evidence="1">
    <location>
        <begin position="63"/>
        <end position="108"/>
    </location>
</feature>
<dbReference type="InterPro" id="IPR057212">
    <property type="entry name" value="DUF7890"/>
</dbReference>
<accession>A0AAV9CE70</accession>
<comment type="caution">
    <text evidence="2">The sequence shown here is derived from an EMBL/GenBank/DDBJ whole genome shotgun (WGS) entry which is preliminary data.</text>
</comment>
<evidence type="ECO:0000313" key="2">
    <source>
        <dbReference type="EMBL" id="KAK1286553.1"/>
    </source>
</evidence>
<dbReference type="EMBL" id="JAUJYO010000020">
    <property type="protein sequence ID" value="KAK1286553.1"/>
    <property type="molecule type" value="Genomic_DNA"/>
</dbReference>
<protein>
    <recommendedName>
        <fullName evidence="1">DUF7890 domain-containing protein</fullName>
    </recommendedName>
</protein>
<reference evidence="2" key="1">
    <citation type="journal article" date="2023" name="Nat. Commun.">
        <title>Diploid and tetraploid genomes of Acorus and the evolution of monocots.</title>
        <authorList>
            <person name="Ma L."/>
            <person name="Liu K.W."/>
            <person name="Li Z."/>
            <person name="Hsiao Y.Y."/>
            <person name="Qi Y."/>
            <person name="Fu T."/>
            <person name="Tang G.D."/>
            <person name="Zhang D."/>
            <person name="Sun W.H."/>
            <person name="Liu D.K."/>
            <person name="Li Y."/>
            <person name="Chen G.Z."/>
            <person name="Liu X.D."/>
            <person name="Liao X.Y."/>
            <person name="Jiang Y.T."/>
            <person name="Yu X."/>
            <person name="Hao Y."/>
            <person name="Huang J."/>
            <person name="Zhao X.W."/>
            <person name="Ke S."/>
            <person name="Chen Y.Y."/>
            <person name="Wu W.L."/>
            <person name="Hsu J.L."/>
            <person name="Lin Y.F."/>
            <person name="Huang M.D."/>
            <person name="Li C.Y."/>
            <person name="Huang L."/>
            <person name="Wang Z.W."/>
            <person name="Zhao X."/>
            <person name="Zhong W.Y."/>
            <person name="Peng D.H."/>
            <person name="Ahmad S."/>
            <person name="Lan S."/>
            <person name="Zhang J.S."/>
            <person name="Tsai W.C."/>
            <person name="Van de Peer Y."/>
            <person name="Liu Z.J."/>
        </authorList>
    </citation>
    <scope>NUCLEOTIDE SEQUENCE</scope>
    <source>
        <strain evidence="2">CP</strain>
    </source>
</reference>
<proteinExistence type="predicted"/>
<keyword evidence="3" id="KW-1185">Reference proteome</keyword>
<evidence type="ECO:0000313" key="3">
    <source>
        <dbReference type="Proteomes" id="UP001180020"/>
    </source>
</evidence>
<sequence length="134" mass="15212">MGNSCCRVHERDCVIEESQRMPIHPKQKQISIKSDGVLRNQKEEESGCMKECMDKAGGDKRGLVRVKILVTKQELALLLSKCDKNNEGIFESIAREIEEKTRHNRISVKSANIDRHRSCDGSWKPSLDSIAEDC</sequence>
<dbReference type="Proteomes" id="UP001180020">
    <property type="component" value="Unassembled WGS sequence"/>
</dbReference>
<name>A0AAV9CE70_ACOCL</name>
<organism evidence="2 3">
    <name type="scientific">Acorus calamus</name>
    <name type="common">Sweet flag</name>
    <dbReference type="NCBI Taxonomy" id="4465"/>
    <lineage>
        <taxon>Eukaryota</taxon>
        <taxon>Viridiplantae</taxon>
        <taxon>Streptophyta</taxon>
        <taxon>Embryophyta</taxon>
        <taxon>Tracheophyta</taxon>
        <taxon>Spermatophyta</taxon>
        <taxon>Magnoliopsida</taxon>
        <taxon>Liliopsida</taxon>
        <taxon>Acoraceae</taxon>
        <taxon>Acorus</taxon>
    </lineage>
</organism>
<gene>
    <name evidence="2" type="ORF">QJS10_CPB20g02007</name>
</gene>
<reference evidence="2" key="2">
    <citation type="submission" date="2023-06" db="EMBL/GenBank/DDBJ databases">
        <authorList>
            <person name="Ma L."/>
            <person name="Liu K.-W."/>
            <person name="Li Z."/>
            <person name="Hsiao Y.-Y."/>
            <person name="Qi Y."/>
            <person name="Fu T."/>
            <person name="Tang G."/>
            <person name="Zhang D."/>
            <person name="Sun W.-H."/>
            <person name="Liu D.-K."/>
            <person name="Li Y."/>
            <person name="Chen G.-Z."/>
            <person name="Liu X.-D."/>
            <person name="Liao X.-Y."/>
            <person name="Jiang Y.-T."/>
            <person name="Yu X."/>
            <person name="Hao Y."/>
            <person name="Huang J."/>
            <person name="Zhao X.-W."/>
            <person name="Ke S."/>
            <person name="Chen Y.-Y."/>
            <person name="Wu W.-L."/>
            <person name="Hsu J.-L."/>
            <person name="Lin Y.-F."/>
            <person name="Huang M.-D."/>
            <person name="Li C.-Y."/>
            <person name="Huang L."/>
            <person name="Wang Z.-W."/>
            <person name="Zhao X."/>
            <person name="Zhong W.-Y."/>
            <person name="Peng D.-H."/>
            <person name="Ahmad S."/>
            <person name="Lan S."/>
            <person name="Zhang J.-S."/>
            <person name="Tsai W.-C."/>
            <person name="Van De Peer Y."/>
            <person name="Liu Z.-J."/>
        </authorList>
    </citation>
    <scope>NUCLEOTIDE SEQUENCE</scope>
    <source>
        <strain evidence="2">CP</strain>
        <tissue evidence="2">Leaves</tissue>
    </source>
</reference>
<dbReference type="AlphaFoldDB" id="A0AAV9CE70"/>